<evidence type="ECO:0000313" key="1">
    <source>
        <dbReference type="EMBL" id="MDX8442690.1"/>
    </source>
</evidence>
<dbReference type="SUPFAM" id="SSF140804">
    <property type="entry name" value="YidB-like"/>
    <property type="match status" value="1"/>
</dbReference>
<accession>A0ABU4X305</accession>
<dbReference type="Proteomes" id="UP001272097">
    <property type="component" value="Unassembled WGS sequence"/>
</dbReference>
<dbReference type="Pfam" id="PF20159">
    <property type="entry name" value="YidB"/>
    <property type="match status" value="1"/>
</dbReference>
<proteinExistence type="predicted"/>
<sequence>MNVAQQRAGFSTGGFRMGFLDSLQSALQGGQQGGGSNLLADALTSVGGYQGVLAMLQKSGLGDRVESWLSTNAANLPIAPDEIKAALGDQRLQQLASQFGIPLDQVAGALAQHLPAAVDQASPDGVLATRAS</sequence>
<dbReference type="InterPro" id="IPR045372">
    <property type="entry name" value="YidB"/>
</dbReference>
<comment type="caution">
    <text evidence="1">The sequence shown here is derived from an EMBL/GenBank/DDBJ whole genome shotgun (WGS) entry which is preliminary data.</text>
</comment>
<name>A0ABU4X305_9HYPH</name>
<dbReference type="EMBL" id="JAVIIS010000044">
    <property type="protein sequence ID" value="MDX8442690.1"/>
    <property type="molecule type" value="Genomic_DNA"/>
</dbReference>
<organism evidence="1 2">
    <name type="scientific">Mesorhizobium australafricanum</name>
    <dbReference type="NCBI Taxonomy" id="3072311"/>
    <lineage>
        <taxon>Bacteria</taxon>
        <taxon>Pseudomonadati</taxon>
        <taxon>Pseudomonadota</taxon>
        <taxon>Alphaproteobacteria</taxon>
        <taxon>Hyphomicrobiales</taxon>
        <taxon>Phyllobacteriaceae</taxon>
        <taxon>Mesorhizobium</taxon>
    </lineage>
</organism>
<dbReference type="Gene3D" id="1.10.10.690">
    <property type="entry name" value="YidB-like"/>
    <property type="match status" value="1"/>
</dbReference>
<reference evidence="1 2" key="1">
    <citation type="submission" date="2023-08" db="EMBL/GenBank/DDBJ databases">
        <title>Implementing the SeqCode for naming new Mesorhizobium species isolated from Vachellia karroo root nodules.</title>
        <authorList>
            <person name="Van Lill M."/>
        </authorList>
    </citation>
    <scope>NUCLEOTIDE SEQUENCE [LARGE SCALE GENOMIC DNA]</scope>
    <source>
        <strain evidence="1 2">VK3E</strain>
    </source>
</reference>
<protein>
    <submittedName>
        <fullName evidence="1">YidB family protein</fullName>
    </submittedName>
</protein>
<dbReference type="RefSeq" id="WP_320216741.1">
    <property type="nucleotide sequence ID" value="NZ_JAVIIS010000044.1"/>
</dbReference>
<evidence type="ECO:0000313" key="2">
    <source>
        <dbReference type="Proteomes" id="UP001272097"/>
    </source>
</evidence>
<gene>
    <name evidence="1" type="ORF">RFM51_24215</name>
</gene>
<dbReference type="InterPro" id="IPR027405">
    <property type="entry name" value="YidB-like"/>
</dbReference>
<keyword evidence="2" id="KW-1185">Reference proteome</keyword>